<dbReference type="PANTHER" id="PTHR10492:SF57">
    <property type="entry name" value="ATP-DEPENDENT DNA HELICASE"/>
    <property type="match status" value="1"/>
</dbReference>
<reference evidence="1 2" key="2">
    <citation type="journal article" date="2017" name="Genome Biol.">
        <title>New reference genome sequences of hot pepper reveal the massive evolution of plant disease-resistance genes by retroduplication.</title>
        <authorList>
            <person name="Kim S."/>
            <person name="Park J."/>
            <person name="Yeom S.I."/>
            <person name="Kim Y.M."/>
            <person name="Seo E."/>
            <person name="Kim K.T."/>
            <person name="Kim M.S."/>
            <person name="Lee J.M."/>
            <person name="Cheong K."/>
            <person name="Shin H.S."/>
            <person name="Kim S.B."/>
            <person name="Han K."/>
            <person name="Lee J."/>
            <person name="Park M."/>
            <person name="Lee H.A."/>
            <person name="Lee H.Y."/>
            <person name="Lee Y."/>
            <person name="Oh S."/>
            <person name="Lee J.H."/>
            <person name="Choi E."/>
            <person name="Choi E."/>
            <person name="Lee S.E."/>
            <person name="Jeon J."/>
            <person name="Kim H."/>
            <person name="Choi G."/>
            <person name="Song H."/>
            <person name="Lee J."/>
            <person name="Lee S.C."/>
            <person name="Kwon J.K."/>
            <person name="Lee H.Y."/>
            <person name="Koo N."/>
            <person name="Hong Y."/>
            <person name="Kim R.W."/>
            <person name="Kang W.H."/>
            <person name="Huh J.H."/>
            <person name="Kang B.C."/>
            <person name="Yang T.J."/>
            <person name="Lee Y.H."/>
            <person name="Bennetzen J.L."/>
            <person name="Choi D."/>
        </authorList>
    </citation>
    <scope>NUCLEOTIDE SEQUENCE [LARGE SCALE GENOMIC DNA]</scope>
    <source>
        <strain evidence="2">cv. CM334</strain>
    </source>
</reference>
<dbReference type="Proteomes" id="UP000222542">
    <property type="component" value="Unassembled WGS sequence"/>
</dbReference>
<dbReference type="OMA" id="KFSCHIN"/>
<sequence>MVKPAKIKKRNIDNSWVVPYNLFLIKKFSCHINVEICFDIKFVKYIYKYICKEHEKIAFFLRNNDTNIEIDEIKQCQGARWISPSEVAWHFFVFSISDMTSCVSQL</sequence>
<reference evidence="1 2" key="1">
    <citation type="journal article" date="2014" name="Nat. Genet.">
        <title>Genome sequence of the hot pepper provides insights into the evolution of pungency in Capsicum species.</title>
        <authorList>
            <person name="Kim S."/>
            <person name="Park M."/>
            <person name="Yeom S.I."/>
            <person name="Kim Y.M."/>
            <person name="Lee J.M."/>
            <person name="Lee H.A."/>
            <person name="Seo E."/>
            <person name="Choi J."/>
            <person name="Cheong K."/>
            <person name="Kim K.T."/>
            <person name="Jung K."/>
            <person name="Lee G.W."/>
            <person name="Oh S.K."/>
            <person name="Bae C."/>
            <person name="Kim S.B."/>
            <person name="Lee H.Y."/>
            <person name="Kim S.Y."/>
            <person name="Kim M.S."/>
            <person name="Kang B.C."/>
            <person name="Jo Y.D."/>
            <person name="Yang H.B."/>
            <person name="Jeong H.J."/>
            <person name="Kang W.H."/>
            <person name="Kwon J.K."/>
            <person name="Shin C."/>
            <person name="Lim J.Y."/>
            <person name="Park J.H."/>
            <person name="Huh J.H."/>
            <person name="Kim J.S."/>
            <person name="Kim B.D."/>
            <person name="Cohen O."/>
            <person name="Paran I."/>
            <person name="Suh M.C."/>
            <person name="Lee S.B."/>
            <person name="Kim Y.K."/>
            <person name="Shin Y."/>
            <person name="Noh S.J."/>
            <person name="Park J."/>
            <person name="Seo Y.S."/>
            <person name="Kwon S.Y."/>
            <person name="Kim H.A."/>
            <person name="Park J.M."/>
            <person name="Kim H.J."/>
            <person name="Choi S.B."/>
            <person name="Bosland P.W."/>
            <person name="Reeves G."/>
            <person name="Jo S.H."/>
            <person name="Lee B.W."/>
            <person name="Cho H.T."/>
            <person name="Choi H.S."/>
            <person name="Lee M.S."/>
            <person name="Yu Y."/>
            <person name="Do Choi Y."/>
            <person name="Park B.S."/>
            <person name="van Deynze A."/>
            <person name="Ashrafi H."/>
            <person name="Hill T."/>
            <person name="Kim W.T."/>
            <person name="Pai H.S."/>
            <person name="Ahn H.K."/>
            <person name="Yeam I."/>
            <person name="Giovannoni J.J."/>
            <person name="Rose J.K."/>
            <person name="Sorensen I."/>
            <person name="Lee S.J."/>
            <person name="Kim R.W."/>
            <person name="Choi I.Y."/>
            <person name="Choi B.S."/>
            <person name="Lim J.S."/>
            <person name="Lee Y.H."/>
            <person name="Choi D."/>
        </authorList>
    </citation>
    <scope>NUCLEOTIDE SEQUENCE [LARGE SCALE GENOMIC DNA]</scope>
    <source>
        <strain evidence="2">cv. CM334</strain>
    </source>
</reference>
<dbReference type="AlphaFoldDB" id="A0A2G2YWU4"/>
<gene>
    <name evidence="1" type="ORF">T459_21499</name>
</gene>
<accession>A0A2G2YWU4</accession>
<evidence type="ECO:0000313" key="1">
    <source>
        <dbReference type="EMBL" id="PHT74222.1"/>
    </source>
</evidence>
<name>A0A2G2YWU4_CAPAN</name>
<dbReference type="Gramene" id="PHT74222">
    <property type="protein sequence ID" value="PHT74222"/>
    <property type="gene ID" value="T459_21499"/>
</dbReference>
<dbReference type="EMBL" id="AYRZ02000008">
    <property type="protein sequence ID" value="PHT74222.1"/>
    <property type="molecule type" value="Genomic_DNA"/>
</dbReference>
<dbReference type="PANTHER" id="PTHR10492">
    <property type="match status" value="1"/>
</dbReference>
<protein>
    <submittedName>
        <fullName evidence="1">Uncharacterized protein</fullName>
    </submittedName>
</protein>
<evidence type="ECO:0000313" key="2">
    <source>
        <dbReference type="Proteomes" id="UP000222542"/>
    </source>
</evidence>
<comment type="caution">
    <text evidence="1">The sequence shown here is derived from an EMBL/GenBank/DDBJ whole genome shotgun (WGS) entry which is preliminary data.</text>
</comment>
<proteinExistence type="predicted"/>
<organism evidence="1 2">
    <name type="scientific">Capsicum annuum</name>
    <name type="common">Capsicum pepper</name>
    <dbReference type="NCBI Taxonomy" id="4072"/>
    <lineage>
        <taxon>Eukaryota</taxon>
        <taxon>Viridiplantae</taxon>
        <taxon>Streptophyta</taxon>
        <taxon>Embryophyta</taxon>
        <taxon>Tracheophyta</taxon>
        <taxon>Spermatophyta</taxon>
        <taxon>Magnoliopsida</taxon>
        <taxon>eudicotyledons</taxon>
        <taxon>Gunneridae</taxon>
        <taxon>Pentapetalae</taxon>
        <taxon>asterids</taxon>
        <taxon>lamiids</taxon>
        <taxon>Solanales</taxon>
        <taxon>Solanaceae</taxon>
        <taxon>Solanoideae</taxon>
        <taxon>Capsiceae</taxon>
        <taxon>Capsicum</taxon>
    </lineage>
</organism>
<dbReference type="STRING" id="4072.A0A2G2YWU4"/>
<keyword evidence="2" id="KW-1185">Reference proteome</keyword>